<protein>
    <submittedName>
        <fullName evidence="1">Uncharacterized protein</fullName>
    </submittedName>
</protein>
<gene>
    <name evidence="1" type="ORF">TNCT_60621</name>
</gene>
<reference evidence="1" key="1">
    <citation type="submission" date="2020-07" db="EMBL/GenBank/DDBJ databases">
        <title>Multicomponent nature underlies the extraordinary mechanical properties of spider dragline silk.</title>
        <authorList>
            <person name="Kono N."/>
            <person name="Nakamura H."/>
            <person name="Mori M."/>
            <person name="Yoshida Y."/>
            <person name="Ohtoshi R."/>
            <person name="Malay A.D."/>
            <person name="Moran D.A.P."/>
            <person name="Tomita M."/>
            <person name="Numata K."/>
            <person name="Arakawa K."/>
        </authorList>
    </citation>
    <scope>NUCLEOTIDE SEQUENCE</scope>
</reference>
<sequence length="71" mass="7947">MVGKLPILSLSLLNQQNSRYSTPALRLMSGIQAKVAAQARLKKIQILQNKILTRRNVISTIAEIQIFVEKS</sequence>
<evidence type="ECO:0000313" key="1">
    <source>
        <dbReference type="EMBL" id="GFR13213.1"/>
    </source>
</evidence>
<dbReference type="EMBL" id="BMAO01007047">
    <property type="protein sequence ID" value="GFR13213.1"/>
    <property type="molecule type" value="Genomic_DNA"/>
</dbReference>
<accession>A0A8X6GXK7</accession>
<dbReference type="Proteomes" id="UP000887116">
    <property type="component" value="Unassembled WGS sequence"/>
</dbReference>
<proteinExistence type="predicted"/>
<evidence type="ECO:0000313" key="2">
    <source>
        <dbReference type="Proteomes" id="UP000887116"/>
    </source>
</evidence>
<dbReference type="AlphaFoldDB" id="A0A8X6GXK7"/>
<organism evidence="1 2">
    <name type="scientific">Trichonephila clavata</name>
    <name type="common">Joro spider</name>
    <name type="synonym">Nephila clavata</name>
    <dbReference type="NCBI Taxonomy" id="2740835"/>
    <lineage>
        <taxon>Eukaryota</taxon>
        <taxon>Metazoa</taxon>
        <taxon>Ecdysozoa</taxon>
        <taxon>Arthropoda</taxon>
        <taxon>Chelicerata</taxon>
        <taxon>Arachnida</taxon>
        <taxon>Araneae</taxon>
        <taxon>Araneomorphae</taxon>
        <taxon>Entelegynae</taxon>
        <taxon>Araneoidea</taxon>
        <taxon>Nephilidae</taxon>
        <taxon>Trichonephila</taxon>
    </lineage>
</organism>
<comment type="caution">
    <text evidence="1">The sequence shown here is derived from an EMBL/GenBank/DDBJ whole genome shotgun (WGS) entry which is preliminary data.</text>
</comment>
<name>A0A8X6GXK7_TRICU</name>
<keyword evidence="2" id="KW-1185">Reference proteome</keyword>